<dbReference type="EMBL" id="GL888087">
    <property type="protein sequence ID" value="EGI67746.1"/>
    <property type="molecule type" value="Genomic_DNA"/>
</dbReference>
<name>F4WDG6_ACREC</name>
<gene>
    <name evidence="1" type="ORF">G5I_03619</name>
</gene>
<sequence length="102" mass="12057">MIKDGGRYEVHRHWYNRRLRRQPYDEMPSLEPPCRVASDEYADREISREWRSLNGKSSVDDPQGTEGVKSLADENLAEIGNRDFVFQEEFDERSSLSRAHER</sequence>
<dbReference type="InParanoid" id="F4WDG6"/>
<dbReference type="AlphaFoldDB" id="F4WDG6"/>
<accession>F4WDG6</accession>
<evidence type="ECO:0000313" key="2">
    <source>
        <dbReference type="Proteomes" id="UP000007755"/>
    </source>
</evidence>
<reference evidence="1" key="1">
    <citation type="submission" date="2011-02" db="EMBL/GenBank/DDBJ databases">
        <title>The genome of the leaf-cutting ant Acromyrmex echinatior suggests key adaptations to social evolution and fungus farming.</title>
        <authorList>
            <person name="Nygaard S."/>
            <person name="Zhang G."/>
        </authorList>
    </citation>
    <scope>NUCLEOTIDE SEQUENCE</scope>
</reference>
<keyword evidence="2" id="KW-1185">Reference proteome</keyword>
<organism evidence="2">
    <name type="scientific">Acromyrmex echinatior</name>
    <name type="common">Panamanian leafcutter ant</name>
    <name type="synonym">Acromyrmex octospinosus echinatior</name>
    <dbReference type="NCBI Taxonomy" id="103372"/>
    <lineage>
        <taxon>Eukaryota</taxon>
        <taxon>Metazoa</taxon>
        <taxon>Ecdysozoa</taxon>
        <taxon>Arthropoda</taxon>
        <taxon>Hexapoda</taxon>
        <taxon>Insecta</taxon>
        <taxon>Pterygota</taxon>
        <taxon>Neoptera</taxon>
        <taxon>Endopterygota</taxon>
        <taxon>Hymenoptera</taxon>
        <taxon>Apocrita</taxon>
        <taxon>Aculeata</taxon>
        <taxon>Formicoidea</taxon>
        <taxon>Formicidae</taxon>
        <taxon>Myrmicinae</taxon>
        <taxon>Acromyrmex</taxon>
    </lineage>
</organism>
<protein>
    <submittedName>
        <fullName evidence="1">Uncharacterized protein</fullName>
    </submittedName>
</protein>
<proteinExistence type="predicted"/>
<evidence type="ECO:0000313" key="1">
    <source>
        <dbReference type="EMBL" id="EGI67746.1"/>
    </source>
</evidence>
<dbReference type="Proteomes" id="UP000007755">
    <property type="component" value="Unassembled WGS sequence"/>
</dbReference>